<dbReference type="GO" id="GO:0015074">
    <property type="term" value="P:DNA integration"/>
    <property type="evidence" value="ECO:0007669"/>
    <property type="project" value="InterPro"/>
</dbReference>
<gene>
    <name evidence="2" type="ORF">Scaly_2886200</name>
</gene>
<accession>A0AAW2LBM7</accession>
<protein>
    <submittedName>
        <fullName evidence="2">Transposon Ty3-I Gag-Pol polyprotein</fullName>
    </submittedName>
</protein>
<dbReference type="PANTHER" id="PTHR45835">
    <property type="entry name" value="YALI0A06105P"/>
    <property type="match status" value="1"/>
</dbReference>
<dbReference type="Gene3D" id="3.30.420.10">
    <property type="entry name" value="Ribonuclease H-like superfamily/Ribonuclease H"/>
    <property type="match status" value="1"/>
</dbReference>
<organism evidence="2">
    <name type="scientific">Sesamum calycinum</name>
    <dbReference type="NCBI Taxonomy" id="2727403"/>
    <lineage>
        <taxon>Eukaryota</taxon>
        <taxon>Viridiplantae</taxon>
        <taxon>Streptophyta</taxon>
        <taxon>Embryophyta</taxon>
        <taxon>Tracheophyta</taxon>
        <taxon>Spermatophyta</taxon>
        <taxon>Magnoliopsida</taxon>
        <taxon>eudicotyledons</taxon>
        <taxon>Gunneridae</taxon>
        <taxon>Pentapetalae</taxon>
        <taxon>asterids</taxon>
        <taxon>lamiids</taxon>
        <taxon>Lamiales</taxon>
        <taxon>Pedaliaceae</taxon>
        <taxon>Sesamum</taxon>
    </lineage>
</organism>
<evidence type="ECO:0000313" key="2">
    <source>
        <dbReference type="EMBL" id="KAL0315131.1"/>
    </source>
</evidence>
<comment type="caution">
    <text evidence="2">The sequence shown here is derived from an EMBL/GenBank/DDBJ whole genome shotgun (WGS) entry which is preliminary data.</text>
</comment>
<dbReference type="InterPro" id="IPR001584">
    <property type="entry name" value="Integrase_cat-core"/>
</dbReference>
<evidence type="ECO:0000259" key="1">
    <source>
        <dbReference type="PROSITE" id="PS50994"/>
    </source>
</evidence>
<dbReference type="InterPro" id="IPR012337">
    <property type="entry name" value="RNaseH-like_sf"/>
</dbReference>
<sequence length="500" mass="57760">MNWVVVDRLTKSAHFLPIHQNDSLDKLVELYVSKIVRLHGIPTSIVSDRDPRLTSHFWGSLQRALGAKLHFSTAFHPQTDGQSERTIQTLEDMMRACVIELRGNWDDHLPLMEFAYNNNFHSSIGPELVQQMVDKIQTVKKCLKAAQDRQKSYADKHRREMEYEVGEKVFLKVSPWRGILRFEIEVSEGLTYVEEPIEILDRNIKKLRNKEKYRKVSGLTPREATWEVEANMKEKYHIYSLSRGLWTYIEDNVCAWCGEVMFCLVFVIEFLAAWRVHGRAFQKSLSWLRRKQACVIHNPTPRFSSPFMAERSPIAPSIDKPIIVRVSNSAGLYEYDPNGRKAGAHEDAQLESITSAQWVILFTDIVYGNRTGFFMILPEPLSLAEEPLIGRNIGKTGSHVLRLRLSTSYTWISIVEELKTKKILVRHVEKATNSEDTFDVLRSFGNDIYLDLRSDSLIQPNPSDELKSKEQNEKGRRDIKAWKILPDNPIGCLHLNYAKF</sequence>
<name>A0AAW2LBM7_9LAMI</name>
<feature type="domain" description="Integrase catalytic" evidence="1">
    <location>
        <begin position="1"/>
        <end position="136"/>
    </location>
</feature>
<dbReference type="EMBL" id="JACGWM010000087">
    <property type="protein sequence ID" value="KAL0315131.1"/>
    <property type="molecule type" value="Genomic_DNA"/>
</dbReference>
<reference evidence="2" key="2">
    <citation type="journal article" date="2024" name="Plant">
        <title>Genomic evolution and insights into agronomic trait innovations of Sesamum species.</title>
        <authorList>
            <person name="Miao H."/>
            <person name="Wang L."/>
            <person name="Qu L."/>
            <person name="Liu H."/>
            <person name="Sun Y."/>
            <person name="Le M."/>
            <person name="Wang Q."/>
            <person name="Wei S."/>
            <person name="Zheng Y."/>
            <person name="Lin W."/>
            <person name="Duan Y."/>
            <person name="Cao H."/>
            <person name="Xiong S."/>
            <person name="Wang X."/>
            <person name="Wei L."/>
            <person name="Li C."/>
            <person name="Ma Q."/>
            <person name="Ju M."/>
            <person name="Zhao R."/>
            <person name="Li G."/>
            <person name="Mu C."/>
            <person name="Tian Q."/>
            <person name="Mei H."/>
            <person name="Zhang T."/>
            <person name="Gao T."/>
            <person name="Zhang H."/>
        </authorList>
    </citation>
    <scope>NUCLEOTIDE SEQUENCE</scope>
    <source>
        <strain evidence="2">KEN8</strain>
    </source>
</reference>
<proteinExistence type="predicted"/>
<reference evidence="2" key="1">
    <citation type="submission" date="2020-06" db="EMBL/GenBank/DDBJ databases">
        <authorList>
            <person name="Li T."/>
            <person name="Hu X."/>
            <person name="Zhang T."/>
            <person name="Song X."/>
            <person name="Zhang H."/>
            <person name="Dai N."/>
            <person name="Sheng W."/>
            <person name="Hou X."/>
            <person name="Wei L."/>
        </authorList>
    </citation>
    <scope>NUCLEOTIDE SEQUENCE</scope>
    <source>
        <strain evidence="2">KEN8</strain>
        <tissue evidence="2">Leaf</tissue>
    </source>
</reference>
<dbReference type="PANTHER" id="PTHR45835:SF99">
    <property type="entry name" value="CHROMO DOMAIN-CONTAINING PROTEIN-RELATED"/>
    <property type="match status" value="1"/>
</dbReference>
<dbReference type="AlphaFoldDB" id="A0AAW2LBM7"/>
<dbReference type="SUPFAM" id="SSF53098">
    <property type="entry name" value="Ribonuclease H-like"/>
    <property type="match status" value="1"/>
</dbReference>
<dbReference type="InterPro" id="IPR036397">
    <property type="entry name" value="RNaseH_sf"/>
</dbReference>
<dbReference type="GO" id="GO:0003676">
    <property type="term" value="F:nucleic acid binding"/>
    <property type="evidence" value="ECO:0007669"/>
    <property type="project" value="InterPro"/>
</dbReference>
<dbReference type="PROSITE" id="PS50994">
    <property type="entry name" value="INTEGRASE"/>
    <property type="match status" value="1"/>
</dbReference>